<dbReference type="KEGG" id="dfa:DFA_04180"/>
<organism evidence="1 2">
    <name type="scientific">Cavenderia fasciculata</name>
    <name type="common">Slime mold</name>
    <name type="synonym">Dictyostelium fasciculatum</name>
    <dbReference type="NCBI Taxonomy" id="261658"/>
    <lineage>
        <taxon>Eukaryota</taxon>
        <taxon>Amoebozoa</taxon>
        <taxon>Evosea</taxon>
        <taxon>Eumycetozoa</taxon>
        <taxon>Dictyostelia</taxon>
        <taxon>Acytosteliales</taxon>
        <taxon>Cavenderiaceae</taxon>
        <taxon>Cavenderia</taxon>
    </lineage>
</organism>
<accession>F4Q1I3</accession>
<dbReference type="PANTHER" id="PTHR46586">
    <property type="entry name" value="ANKYRIN REPEAT-CONTAINING PROTEIN"/>
    <property type="match status" value="1"/>
</dbReference>
<dbReference type="OrthoDB" id="76773at2759"/>
<dbReference type="Pfam" id="PF13637">
    <property type="entry name" value="Ank_4"/>
    <property type="match status" value="1"/>
</dbReference>
<dbReference type="GeneID" id="14870658"/>
<dbReference type="InterPro" id="IPR002110">
    <property type="entry name" value="Ankyrin_rpt"/>
</dbReference>
<dbReference type="PANTHER" id="PTHR46586:SF3">
    <property type="entry name" value="ANKYRIN REPEAT-CONTAINING PROTEIN"/>
    <property type="match status" value="1"/>
</dbReference>
<evidence type="ECO:0000313" key="2">
    <source>
        <dbReference type="Proteomes" id="UP000007797"/>
    </source>
</evidence>
<dbReference type="Gene3D" id="1.25.40.20">
    <property type="entry name" value="Ankyrin repeat-containing domain"/>
    <property type="match status" value="1"/>
</dbReference>
<dbReference type="SUPFAM" id="SSF140860">
    <property type="entry name" value="Pseudo ankyrin repeat-like"/>
    <property type="match status" value="1"/>
</dbReference>
<evidence type="ECO:0000313" key="1">
    <source>
        <dbReference type="EMBL" id="EGG18684.1"/>
    </source>
</evidence>
<dbReference type="EMBL" id="GL883018">
    <property type="protein sequence ID" value="EGG18684.1"/>
    <property type="molecule type" value="Genomic_DNA"/>
</dbReference>
<keyword evidence="2" id="KW-1185">Reference proteome</keyword>
<gene>
    <name evidence="1" type="ORF">DFA_04180</name>
</gene>
<sequence length="190" mass="21212">MDKAKSLEIIQFLHRAGKTCTTAAIDNACSNDDLDIVQFLFHNRSEGCSEKAIIVACQRDNLELLKFLLDKRTKKCSPTTVDSVIEGNCSLDFIKLLNQTCTIEGLTSAEHRRDRLDILEYFLPKLNYNVYIGWRGRDNVIGYTAHFTVASNVSVSFGSSMTMDASQLNTPFLNIDGLVSLKASNINSTY</sequence>
<dbReference type="InterPro" id="IPR036770">
    <property type="entry name" value="Ankyrin_rpt-contain_sf"/>
</dbReference>
<dbReference type="InterPro" id="IPR052050">
    <property type="entry name" value="SecEffector_AnkRepeat"/>
</dbReference>
<reference evidence="2" key="1">
    <citation type="journal article" date="2011" name="Genome Res.">
        <title>Phylogeny-wide analysis of social amoeba genomes highlights ancient origins for complex intercellular communication.</title>
        <authorList>
            <person name="Heidel A.J."/>
            <person name="Lawal H.M."/>
            <person name="Felder M."/>
            <person name="Schilde C."/>
            <person name="Helps N.R."/>
            <person name="Tunggal B."/>
            <person name="Rivero F."/>
            <person name="John U."/>
            <person name="Schleicher M."/>
            <person name="Eichinger L."/>
            <person name="Platzer M."/>
            <person name="Noegel A.A."/>
            <person name="Schaap P."/>
            <person name="Gloeckner G."/>
        </authorList>
    </citation>
    <scope>NUCLEOTIDE SEQUENCE [LARGE SCALE GENOMIC DNA]</scope>
    <source>
        <strain evidence="2">SH3</strain>
    </source>
</reference>
<proteinExistence type="predicted"/>
<dbReference type="AlphaFoldDB" id="F4Q1I3"/>
<dbReference type="Proteomes" id="UP000007797">
    <property type="component" value="Unassembled WGS sequence"/>
</dbReference>
<evidence type="ECO:0008006" key="3">
    <source>
        <dbReference type="Google" id="ProtNLM"/>
    </source>
</evidence>
<protein>
    <recommendedName>
        <fullName evidence="3">Ankyrin repeat-containing protein</fullName>
    </recommendedName>
</protein>
<dbReference type="RefSeq" id="XP_004366588.1">
    <property type="nucleotide sequence ID" value="XM_004366531.1"/>
</dbReference>
<name>F4Q1I3_CACFS</name>